<keyword evidence="2" id="KW-1133">Transmembrane helix</keyword>
<proteinExistence type="predicted"/>
<keyword evidence="4" id="KW-1185">Reference proteome</keyword>
<name>A0A917NFC8_9BACL</name>
<keyword evidence="2" id="KW-0812">Transmembrane</keyword>
<feature type="compositionally biased region" description="Pro residues" evidence="1">
    <location>
        <begin position="83"/>
        <end position="104"/>
    </location>
</feature>
<protein>
    <submittedName>
        <fullName evidence="3">Uncharacterized protein</fullName>
    </submittedName>
</protein>
<sequence>MSMYKWIRKFLGHPVACHTHFGTFRGVLVHCNRTHLILAVHRLPAAPAPGLSFGITPLVRFGPGPRPNPGPWGPGPGHGGPGPWGPGPGPWGPGPWGPPGGPPPRPVSGWHLAIPLAAVIGITAIGMHWW</sequence>
<reference evidence="3" key="1">
    <citation type="journal article" date="2014" name="Int. J. Syst. Evol. Microbiol.">
        <title>Complete genome sequence of Corynebacterium casei LMG S-19264T (=DSM 44701T), isolated from a smear-ripened cheese.</title>
        <authorList>
            <consortium name="US DOE Joint Genome Institute (JGI-PGF)"/>
            <person name="Walter F."/>
            <person name="Albersmeier A."/>
            <person name="Kalinowski J."/>
            <person name="Ruckert C."/>
        </authorList>
    </citation>
    <scope>NUCLEOTIDE SEQUENCE</scope>
    <source>
        <strain evidence="3">JCM 18487</strain>
    </source>
</reference>
<feature type="region of interest" description="Disordered" evidence="1">
    <location>
        <begin position="64"/>
        <end position="104"/>
    </location>
</feature>
<evidence type="ECO:0000256" key="1">
    <source>
        <dbReference type="SAM" id="MobiDB-lite"/>
    </source>
</evidence>
<gene>
    <name evidence="3" type="ORF">GCM10010885_04170</name>
</gene>
<evidence type="ECO:0000256" key="2">
    <source>
        <dbReference type="SAM" id="Phobius"/>
    </source>
</evidence>
<dbReference type="RefSeq" id="WP_188880871.1">
    <property type="nucleotide sequence ID" value="NZ_BMOY01000004.1"/>
</dbReference>
<evidence type="ECO:0000313" key="3">
    <source>
        <dbReference type="EMBL" id="GGI97653.1"/>
    </source>
</evidence>
<evidence type="ECO:0000313" key="4">
    <source>
        <dbReference type="Proteomes" id="UP000637695"/>
    </source>
</evidence>
<keyword evidence="2" id="KW-0472">Membrane</keyword>
<dbReference type="EMBL" id="BMOY01000004">
    <property type="protein sequence ID" value="GGI97653.1"/>
    <property type="molecule type" value="Genomic_DNA"/>
</dbReference>
<reference evidence="3" key="2">
    <citation type="submission" date="2020-09" db="EMBL/GenBank/DDBJ databases">
        <authorList>
            <person name="Sun Q."/>
            <person name="Ohkuma M."/>
        </authorList>
    </citation>
    <scope>NUCLEOTIDE SEQUENCE</scope>
    <source>
        <strain evidence="3">JCM 18487</strain>
    </source>
</reference>
<accession>A0A917NFC8</accession>
<dbReference type="Proteomes" id="UP000637695">
    <property type="component" value="Unassembled WGS sequence"/>
</dbReference>
<organism evidence="3 4">
    <name type="scientific">Alicyclobacillus cellulosilyticus</name>
    <dbReference type="NCBI Taxonomy" id="1003997"/>
    <lineage>
        <taxon>Bacteria</taxon>
        <taxon>Bacillati</taxon>
        <taxon>Bacillota</taxon>
        <taxon>Bacilli</taxon>
        <taxon>Bacillales</taxon>
        <taxon>Alicyclobacillaceae</taxon>
        <taxon>Alicyclobacillus</taxon>
    </lineage>
</organism>
<comment type="caution">
    <text evidence="3">The sequence shown here is derived from an EMBL/GenBank/DDBJ whole genome shotgun (WGS) entry which is preliminary data.</text>
</comment>
<feature type="transmembrane region" description="Helical" evidence="2">
    <location>
        <begin position="110"/>
        <end position="129"/>
    </location>
</feature>
<dbReference type="AlphaFoldDB" id="A0A917NFC8"/>
<feature type="compositionally biased region" description="Pro residues" evidence="1">
    <location>
        <begin position="64"/>
        <end position="74"/>
    </location>
</feature>